<comment type="caution">
    <text evidence="2">The sequence shown here is derived from an EMBL/GenBank/DDBJ whole genome shotgun (WGS) entry which is preliminary data.</text>
</comment>
<feature type="region of interest" description="Disordered" evidence="1">
    <location>
        <begin position="36"/>
        <end position="56"/>
    </location>
</feature>
<dbReference type="EMBL" id="JASFZW010000010">
    <property type="protein sequence ID" value="KAK2076398.1"/>
    <property type="molecule type" value="Genomic_DNA"/>
</dbReference>
<dbReference type="Proteomes" id="UP001255856">
    <property type="component" value="Unassembled WGS sequence"/>
</dbReference>
<evidence type="ECO:0000313" key="2">
    <source>
        <dbReference type="EMBL" id="KAK2076398.1"/>
    </source>
</evidence>
<gene>
    <name evidence="2" type="ORF">QBZ16_000923</name>
</gene>
<sequence length="258" mass="26792">MDFSLADATRSLKRILRDVLRDAVAIRERIKTLEEISGLGGNPGPGPGPSQGQATVTGSITATAGSSWTQVGQDAIQLVAASSLADGSMRLKRILYRCGCSPFMNVIFSLLGARGEDLAFTLNPFAGLGPGPLTCQGNPLHQERLGAGLGTAMATDGFWLSLGAFRGWVAHAWLQERQLLGSRGRTWGASAGPYPGGRQLAWAVAAGGEAEGAWAPQTLEASCQLSLGDGLILSPGLLARASPASTTVTALIKSSWSF</sequence>
<evidence type="ECO:0000256" key="1">
    <source>
        <dbReference type="SAM" id="MobiDB-lite"/>
    </source>
</evidence>
<name>A0AAD9MKH9_PROWI</name>
<protein>
    <submittedName>
        <fullName evidence="2">Uncharacterized protein</fullName>
    </submittedName>
</protein>
<organism evidence="2 3">
    <name type="scientific">Prototheca wickerhamii</name>
    <dbReference type="NCBI Taxonomy" id="3111"/>
    <lineage>
        <taxon>Eukaryota</taxon>
        <taxon>Viridiplantae</taxon>
        <taxon>Chlorophyta</taxon>
        <taxon>core chlorophytes</taxon>
        <taxon>Trebouxiophyceae</taxon>
        <taxon>Chlorellales</taxon>
        <taxon>Chlorellaceae</taxon>
        <taxon>Prototheca</taxon>
    </lineage>
</organism>
<keyword evidence="3" id="KW-1185">Reference proteome</keyword>
<evidence type="ECO:0000313" key="3">
    <source>
        <dbReference type="Proteomes" id="UP001255856"/>
    </source>
</evidence>
<dbReference type="AlphaFoldDB" id="A0AAD9MKH9"/>
<dbReference type="PANTHER" id="PTHR35097">
    <property type="entry name" value="GDSL ESTERASE/LIPASE"/>
    <property type="match status" value="1"/>
</dbReference>
<proteinExistence type="predicted"/>
<dbReference type="PANTHER" id="PTHR35097:SF1">
    <property type="entry name" value="GDSL ESTERASE_LIPASE"/>
    <property type="match status" value="1"/>
</dbReference>
<reference evidence="2" key="1">
    <citation type="submission" date="2021-01" db="EMBL/GenBank/DDBJ databases">
        <authorList>
            <person name="Eckstrom K.M.E."/>
        </authorList>
    </citation>
    <scope>NUCLEOTIDE SEQUENCE</scope>
    <source>
        <strain evidence="2">UVCC 0001</strain>
    </source>
</reference>
<accession>A0AAD9MKH9</accession>